<feature type="region of interest" description="Disordered" evidence="1">
    <location>
        <begin position="110"/>
        <end position="129"/>
    </location>
</feature>
<dbReference type="Proteomes" id="UP001066276">
    <property type="component" value="Chromosome 1_1"/>
</dbReference>
<sequence>MAIPRRRKNLPRHSGAPCAPATPLVHNHEDKPHKRALGPAIGRNPASSPWQAPTQARSNCGVKKKREGLQGQPSRPGAIRKKDGTIRKNEGSPGFQDSQEAAGRIKMLADDQGPMWSSQLPAQGEHSPP</sequence>
<evidence type="ECO:0000313" key="3">
    <source>
        <dbReference type="Proteomes" id="UP001066276"/>
    </source>
</evidence>
<organism evidence="2 3">
    <name type="scientific">Pleurodeles waltl</name>
    <name type="common">Iberian ribbed newt</name>
    <dbReference type="NCBI Taxonomy" id="8319"/>
    <lineage>
        <taxon>Eukaryota</taxon>
        <taxon>Metazoa</taxon>
        <taxon>Chordata</taxon>
        <taxon>Craniata</taxon>
        <taxon>Vertebrata</taxon>
        <taxon>Euteleostomi</taxon>
        <taxon>Amphibia</taxon>
        <taxon>Batrachia</taxon>
        <taxon>Caudata</taxon>
        <taxon>Salamandroidea</taxon>
        <taxon>Salamandridae</taxon>
        <taxon>Pleurodelinae</taxon>
        <taxon>Pleurodeles</taxon>
    </lineage>
</organism>
<feature type="compositionally biased region" description="Polar residues" evidence="1">
    <location>
        <begin position="45"/>
        <end position="58"/>
    </location>
</feature>
<evidence type="ECO:0000256" key="1">
    <source>
        <dbReference type="SAM" id="MobiDB-lite"/>
    </source>
</evidence>
<proteinExistence type="predicted"/>
<dbReference type="EMBL" id="JANPWB010000001">
    <property type="protein sequence ID" value="KAJ1213202.1"/>
    <property type="molecule type" value="Genomic_DNA"/>
</dbReference>
<evidence type="ECO:0000313" key="2">
    <source>
        <dbReference type="EMBL" id="KAJ1213202.1"/>
    </source>
</evidence>
<gene>
    <name evidence="2" type="ORF">NDU88_000841</name>
</gene>
<reference evidence="2" key="1">
    <citation type="journal article" date="2022" name="bioRxiv">
        <title>Sequencing and chromosome-scale assembly of the giantPleurodeles waltlgenome.</title>
        <authorList>
            <person name="Brown T."/>
            <person name="Elewa A."/>
            <person name="Iarovenko S."/>
            <person name="Subramanian E."/>
            <person name="Araus A.J."/>
            <person name="Petzold A."/>
            <person name="Susuki M."/>
            <person name="Suzuki K.-i.T."/>
            <person name="Hayashi T."/>
            <person name="Toyoda A."/>
            <person name="Oliveira C."/>
            <person name="Osipova E."/>
            <person name="Leigh N.D."/>
            <person name="Simon A."/>
            <person name="Yun M.H."/>
        </authorList>
    </citation>
    <scope>NUCLEOTIDE SEQUENCE</scope>
    <source>
        <strain evidence="2">20211129_DDA</strain>
        <tissue evidence="2">Liver</tissue>
    </source>
</reference>
<accession>A0AAV7WGN1</accession>
<protein>
    <submittedName>
        <fullName evidence="2">Uncharacterized protein</fullName>
    </submittedName>
</protein>
<feature type="compositionally biased region" description="Basic residues" evidence="1">
    <location>
        <begin position="1"/>
        <end position="11"/>
    </location>
</feature>
<name>A0AAV7WGN1_PLEWA</name>
<dbReference type="AlphaFoldDB" id="A0AAV7WGN1"/>
<keyword evidence="3" id="KW-1185">Reference proteome</keyword>
<feature type="compositionally biased region" description="Basic and acidic residues" evidence="1">
    <location>
        <begin position="80"/>
        <end position="90"/>
    </location>
</feature>
<feature type="region of interest" description="Disordered" evidence="1">
    <location>
        <begin position="1"/>
        <end position="100"/>
    </location>
</feature>
<comment type="caution">
    <text evidence="2">The sequence shown here is derived from an EMBL/GenBank/DDBJ whole genome shotgun (WGS) entry which is preliminary data.</text>
</comment>